<evidence type="ECO:0000256" key="1">
    <source>
        <dbReference type="SAM" id="Phobius"/>
    </source>
</evidence>
<reference evidence="2 3" key="1">
    <citation type="journal article" date="2012" name="J. Bacteriol.">
        <title>Complete Genome Sequence of the Hyperthermophilic Archaeon Thermococcus sp. Strain CL1, Isolated from a Paralvinella sp. Polychaete Worm Collected from a Hydrothermal Vent.</title>
        <authorList>
            <person name="Jung J.H."/>
            <person name="Holden J.F."/>
            <person name="Seo D.H."/>
            <person name="Park K.H."/>
            <person name="Shin H."/>
            <person name="Ryu S."/>
            <person name="Lee J.H."/>
            <person name="Park C.S."/>
        </authorList>
    </citation>
    <scope>NUCLEOTIDE SEQUENCE [LARGE SCALE GENOMIC DNA]</scope>
    <source>
        <strain evidence="3">DSM 27260 / KACC 17922 / CL1</strain>
    </source>
</reference>
<evidence type="ECO:0008006" key="4">
    <source>
        <dbReference type="Google" id="ProtNLM"/>
    </source>
</evidence>
<name>I3ZTC4_THECF</name>
<protein>
    <recommendedName>
        <fullName evidence="4">DUF1102 domain-containing protein</fullName>
    </recommendedName>
</protein>
<dbReference type="STRING" id="163003.CL1_0753"/>
<dbReference type="Pfam" id="PF06510">
    <property type="entry name" value="DUF1102"/>
    <property type="match status" value="1"/>
</dbReference>
<sequence>MGTKTEFIAGIGIMIILLIGAGGLHSSDPIAVAYATPDGGEFSIDSPVPPYSYSDGGVLVVDISPDNPFYSEGGTGLSINSTYVFDDVFIVENNQSETGYEVICVRISSDFIGIGFFTGPFNGSWYDVVEVSLRADEGTGIGMRVNTTGLELGDYWGEITIEAWGGDCR</sequence>
<dbReference type="AlphaFoldDB" id="I3ZTC4"/>
<dbReference type="KEGG" id="thm:CL1_0753"/>
<dbReference type="GeneID" id="13038450"/>
<evidence type="ECO:0000313" key="2">
    <source>
        <dbReference type="EMBL" id="AFL94958.1"/>
    </source>
</evidence>
<dbReference type="HOGENOM" id="CLU_116585_0_0_2"/>
<accession>I3ZTC4</accession>
<feature type="transmembrane region" description="Helical" evidence="1">
    <location>
        <begin position="7"/>
        <end position="24"/>
    </location>
</feature>
<dbReference type="RefSeq" id="WP_014788594.1">
    <property type="nucleotide sequence ID" value="NC_018015.1"/>
</dbReference>
<dbReference type="InterPro" id="IPR009482">
    <property type="entry name" value="DUF1102"/>
</dbReference>
<dbReference type="Proteomes" id="UP000006064">
    <property type="component" value="Chromosome"/>
</dbReference>
<dbReference type="OrthoDB" id="97420at2157"/>
<keyword evidence="1" id="KW-1133">Transmembrane helix</keyword>
<keyword evidence="1" id="KW-0472">Membrane</keyword>
<evidence type="ECO:0000313" key="3">
    <source>
        <dbReference type="Proteomes" id="UP000006064"/>
    </source>
</evidence>
<organism evidence="2 3">
    <name type="scientific">Thermococcus cleftensis (strain DSM 27260 / KACC 17922 / CL1)</name>
    <dbReference type="NCBI Taxonomy" id="163003"/>
    <lineage>
        <taxon>Archaea</taxon>
        <taxon>Methanobacteriati</taxon>
        <taxon>Methanobacteriota</taxon>
        <taxon>Thermococci</taxon>
        <taxon>Thermococcales</taxon>
        <taxon>Thermococcaceae</taxon>
        <taxon>Thermococcus</taxon>
    </lineage>
</organism>
<keyword evidence="3" id="KW-1185">Reference proteome</keyword>
<proteinExistence type="predicted"/>
<keyword evidence="1" id="KW-0812">Transmembrane</keyword>
<dbReference type="EMBL" id="CP003651">
    <property type="protein sequence ID" value="AFL94958.1"/>
    <property type="molecule type" value="Genomic_DNA"/>
</dbReference>
<gene>
    <name evidence="2" type="ORF">CL1_0753</name>
</gene>